<dbReference type="OrthoDB" id="9763297at2"/>
<keyword evidence="4 7" id="KW-0812">Transmembrane</keyword>
<evidence type="ECO:0000256" key="1">
    <source>
        <dbReference type="ARBA" id="ARBA00004651"/>
    </source>
</evidence>
<name>U4R4B9_9FIRM</name>
<dbReference type="Proteomes" id="UP000016860">
    <property type="component" value="Unassembled WGS sequence"/>
</dbReference>
<dbReference type="PANTHER" id="PTHR43266:SF10">
    <property type="entry name" value="BACILYSIN EXPORTER BACE-RELATED"/>
    <property type="match status" value="1"/>
</dbReference>
<evidence type="ECO:0000256" key="5">
    <source>
        <dbReference type="ARBA" id="ARBA00022989"/>
    </source>
</evidence>
<dbReference type="InterPro" id="IPR036259">
    <property type="entry name" value="MFS_trans_sf"/>
</dbReference>
<dbReference type="GO" id="GO:0005886">
    <property type="term" value="C:plasma membrane"/>
    <property type="evidence" value="ECO:0007669"/>
    <property type="project" value="UniProtKB-SubCell"/>
</dbReference>
<evidence type="ECO:0000256" key="4">
    <source>
        <dbReference type="ARBA" id="ARBA00022692"/>
    </source>
</evidence>
<feature type="transmembrane region" description="Helical" evidence="7">
    <location>
        <begin position="148"/>
        <end position="168"/>
    </location>
</feature>
<proteinExistence type="predicted"/>
<evidence type="ECO:0000313" key="9">
    <source>
        <dbReference type="EMBL" id="EPR13416.1"/>
    </source>
</evidence>
<comment type="caution">
    <text evidence="9">The sequence shown here is derived from an EMBL/GenBank/DDBJ whole genome shotgun (WGS) entry which is preliminary data.</text>
</comment>
<evidence type="ECO:0000259" key="8">
    <source>
        <dbReference type="PROSITE" id="PS50850"/>
    </source>
</evidence>
<feature type="transmembrane region" description="Helical" evidence="7">
    <location>
        <begin position="226"/>
        <end position="248"/>
    </location>
</feature>
<feature type="transmembrane region" description="Helical" evidence="7">
    <location>
        <begin position="290"/>
        <end position="308"/>
    </location>
</feature>
<feature type="transmembrane region" description="Helical" evidence="7">
    <location>
        <begin position="360"/>
        <end position="378"/>
    </location>
</feature>
<keyword evidence="3" id="KW-1003">Cell membrane</keyword>
<dbReference type="RefSeq" id="WP_020814777.1">
    <property type="nucleotide sequence ID" value="NZ_ATAY01000020.1"/>
</dbReference>
<dbReference type="GO" id="GO:0022857">
    <property type="term" value="F:transmembrane transporter activity"/>
    <property type="evidence" value="ECO:0007669"/>
    <property type="project" value="InterPro"/>
</dbReference>
<sequence length="432" mass="47708">MIKNLKMNIRELHTFLLLWITQSFSGLGSAMTNFALVIWSYQQQGSALTTSFLAICSYAPYVLLSIFAGALSDRWNKKFTMLISDSFAALCTISVLILLTIGKLQIWHLYLINTLNGLMNTVQQPASEVTISLLTPKKHYQKVSGMRSFSNSLVTILTPVLATALLSFTSLKFVILFDLITYFTAFVALLCFIKIPQVTEQSITVSETVLQSAKSGFRYLKDNRGILDLILFLAVINFTASIFNAALPAMMLSRIGGGEVALGLVNTVTGIATMFGSILVSILPPPKSRVRVICNSLLFAMSTENFILAFGRSTWVWCLGAILGWIFIPVMGANMDVLFRSKIPIEMQGRVYSVRNTLQFFTIPLGYLCGGFFVDRVFEPFMAGQSMSSLWVTLFGSGKGSGAALLFFVIGIFGALSCLPFRADKNIWKLEE</sequence>
<feature type="transmembrane region" description="Helical" evidence="7">
    <location>
        <begin position="398"/>
        <end position="419"/>
    </location>
</feature>
<feature type="transmembrane region" description="Helical" evidence="7">
    <location>
        <begin position="82"/>
        <end position="101"/>
    </location>
</feature>
<keyword evidence="2" id="KW-0813">Transport</keyword>
<evidence type="ECO:0000256" key="6">
    <source>
        <dbReference type="ARBA" id="ARBA00023136"/>
    </source>
</evidence>
<feature type="domain" description="Major facilitator superfamily (MFS) profile" evidence="8">
    <location>
        <begin position="14"/>
        <end position="426"/>
    </location>
</feature>
<gene>
    <name evidence="9" type="ORF">L323_05980</name>
</gene>
<keyword evidence="5 7" id="KW-1133">Transmembrane helix</keyword>
<evidence type="ECO:0000256" key="7">
    <source>
        <dbReference type="SAM" id="Phobius"/>
    </source>
</evidence>
<dbReference type="SUPFAM" id="SSF103473">
    <property type="entry name" value="MFS general substrate transporter"/>
    <property type="match status" value="1"/>
</dbReference>
<dbReference type="PATRIC" id="fig|1330534.3.peg.1193"/>
<feature type="transmembrane region" description="Helical" evidence="7">
    <location>
        <begin position="12"/>
        <end position="41"/>
    </location>
</feature>
<organism evidence="9 10">
    <name type="scientific">Ruminiclostridium papyrosolvens C7</name>
    <dbReference type="NCBI Taxonomy" id="1330534"/>
    <lineage>
        <taxon>Bacteria</taxon>
        <taxon>Bacillati</taxon>
        <taxon>Bacillota</taxon>
        <taxon>Clostridia</taxon>
        <taxon>Eubacteriales</taxon>
        <taxon>Oscillospiraceae</taxon>
        <taxon>Ruminiclostridium</taxon>
    </lineage>
</organism>
<keyword evidence="6 7" id="KW-0472">Membrane</keyword>
<accession>U4R4B9</accession>
<feature type="transmembrane region" description="Helical" evidence="7">
    <location>
        <begin position="174"/>
        <end position="193"/>
    </location>
</feature>
<dbReference type="CDD" id="cd06173">
    <property type="entry name" value="MFS_MefA_like"/>
    <property type="match status" value="1"/>
</dbReference>
<evidence type="ECO:0000256" key="2">
    <source>
        <dbReference type="ARBA" id="ARBA00022448"/>
    </source>
</evidence>
<protein>
    <submittedName>
        <fullName evidence="9">MFS transporter</fullName>
    </submittedName>
</protein>
<dbReference type="STRING" id="1330534.L323_05980"/>
<dbReference type="InterPro" id="IPR020846">
    <property type="entry name" value="MFS_dom"/>
</dbReference>
<evidence type="ECO:0000256" key="3">
    <source>
        <dbReference type="ARBA" id="ARBA00022475"/>
    </source>
</evidence>
<feature type="transmembrane region" description="Helical" evidence="7">
    <location>
        <begin position="314"/>
        <end position="339"/>
    </location>
</feature>
<dbReference type="PANTHER" id="PTHR43266">
    <property type="entry name" value="MACROLIDE-EFFLUX PROTEIN"/>
    <property type="match status" value="1"/>
</dbReference>
<feature type="transmembrane region" description="Helical" evidence="7">
    <location>
        <begin position="47"/>
        <end position="70"/>
    </location>
</feature>
<comment type="subcellular location">
    <subcellularLocation>
        <location evidence="1">Cell membrane</location>
        <topology evidence="1">Multi-pass membrane protein</topology>
    </subcellularLocation>
</comment>
<dbReference type="Pfam" id="PF07690">
    <property type="entry name" value="MFS_1"/>
    <property type="match status" value="1"/>
</dbReference>
<reference evidence="9 10" key="1">
    <citation type="journal article" date="2013" name="Genome Announc.">
        <title>Draft Genome Sequence of the Cellulolytic Bacterium Clostridium papyrosolvens C7 (ATCC 700395).</title>
        <authorList>
            <person name="Zepeda V."/>
            <person name="Dassa B."/>
            <person name="Borovok I."/>
            <person name="Lamed R."/>
            <person name="Bayer E.A."/>
            <person name="Cate J.H."/>
        </authorList>
    </citation>
    <scope>NUCLEOTIDE SEQUENCE [LARGE SCALE GENOMIC DNA]</scope>
    <source>
        <strain evidence="9 10">C7</strain>
    </source>
</reference>
<dbReference type="AlphaFoldDB" id="U4R4B9"/>
<evidence type="ECO:0000313" key="10">
    <source>
        <dbReference type="Proteomes" id="UP000016860"/>
    </source>
</evidence>
<dbReference type="InterPro" id="IPR011701">
    <property type="entry name" value="MFS"/>
</dbReference>
<dbReference type="EMBL" id="ATAY01000020">
    <property type="protein sequence ID" value="EPR13416.1"/>
    <property type="molecule type" value="Genomic_DNA"/>
</dbReference>
<dbReference type="Gene3D" id="1.20.1250.20">
    <property type="entry name" value="MFS general substrate transporter like domains"/>
    <property type="match status" value="1"/>
</dbReference>
<dbReference type="PROSITE" id="PS50850">
    <property type="entry name" value="MFS"/>
    <property type="match status" value="1"/>
</dbReference>
<feature type="transmembrane region" description="Helical" evidence="7">
    <location>
        <begin position="260"/>
        <end position="283"/>
    </location>
</feature>